<name>A0A9X3WTQ6_9BACI</name>
<gene>
    <name evidence="4" type="ORF">NC797_09165</name>
</gene>
<evidence type="ECO:0000313" key="4">
    <source>
        <dbReference type="EMBL" id="MDC3424678.1"/>
    </source>
</evidence>
<comment type="caution">
    <text evidence="4">The sequence shown here is derived from an EMBL/GenBank/DDBJ whole genome shotgun (WGS) entry which is preliminary data.</text>
</comment>
<sequence length="254" mass="29155">MRVVSICPSNTELVEYLGEIHKLVGVDDYSDHPPAILDLSRVGPDLSIDMNKVEKLKPDLVLASLSVPGMEKNIEELERRRIPFIILNPNSLEEIAQDIQTVAEALGCNEKGEIKAKAFRQKLLDYKRQVDDSKKQSLYWEWWPKPVFTPGGRNWLTEISTLAGCYNIFETADQASVQTDWEEVQKRDPDHICMVWVGVKTEKMRPELVIRRPGWESMRSIQQGNIHVLEESLFCRPSPRLLQGIEKLTQIMSK</sequence>
<accession>A0A9X3WTQ6</accession>
<dbReference type="RefSeq" id="WP_272436478.1">
    <property type="nucleotide sequence ID" value="NZ_JAMQKB010000007.1"/>
</dbReference>
<keyword evidence="2" id="KW-0732">Signal</keyword>
<evidence type="ECO:0000259" key="3">
    <source>
        <dbReference type="PROSITE" id="PS50983"/>
    </source>
</evidence>
<feature type="domain" description="Fe/B12 periplasmic-binding" evidence="3">
    <location>
        <begin position="2"/>
        <end position="254"/>
    </location>
</feature>
<dbReference type="InterPro" id="IPR054828">
    <property type="entry name" value="Vit_B12_bind_prot"/>
</dbReference>
<dbReference type="Pfam" id="PF01497">
    <property type="entry name" value="Peripla_BP_2"/>
    <property type="match status" value="1"/>
</dbReference>
<dbReference type="Proteomes" id="UP001145050">
    <property type="component" value="Unassembled WGS sequence"/>
</dbReference>
<comment type="similarity">
    <text evidence="1">Belongs to the bacterial solute-binding protein 8 family.</text>
</comment>
<dbReference type="PROSITE" id="PS50983">
    <property type="entry name" value="FE_B12_PBP"/>
    <property type="match status" value="1"/>
</dbReference>
<dbReference type="PANTHER" id="PTHR30535:SF34">
    <property type="entry name" value="MOLYBDATE-BINDING PROTEIN MOLA"/>
    <property type="match status" value="1"/>
</dbReference>
<dbReference type="EMBL" id="JAMQKB010000007">
    <property type="protein sequence ID" value="MDC3424678.1"/>
    <property type="molecule type" value="Genomic_DNA"/>
</dbReference>
<dbReference type="CDD" id="cd01144">
    <property type="entry name" value="BtuF"/>
    <property type="match status" value="1"/>
</dbReference>
<protein>
    <submittedName>
        <fullName evidence="4">Cobalamin-binding protein</fullName>
    </submittedName>
</protein>
<keyword evidence="5" id="KW-1185">Reference proteome</keyword>
<dbReference type="AlphaFoldDB" id="A0A9X3WTQ6"/>
<evidence type="ECO:0000256" key="2">
    <source>
        <dbReference type="ARBA" id="ARBA00022729"/>
    </source>
</evidence>
<dbReference type="SUPFAM" id="SSF53807">
    <property type="entry name" value="Helical backbone' metal receptor"/>
    <property type="match status" value="1"/>
</dbReference>
<dbReference type="InterPro" id="IPR002491">
    <property type="entry name" value="ABC_transptr_periplasmic_BD"/>
</dbReference>
<dbReference type="NCBIfam" id="NF038402">
    <property type="entry name" value="TroA_like"/>
    <property type="match status" value="1"/>
</dbReference>
<dbReference type="GO" id="GO:0071281">
    <property type="term" value="P:cellular response to iron ion"/>
    <property type="evidence" value="ECO:0007669"/>
    <property type="project" value="TreeGrafter"/>
</dbReference>
<dbReference type="InterPro" id="IPR050902">
    <property type="entry name" value="ABC_Transporter_SBP"/>
</dbReference>
<evidence type="ECO:0000313" key="5">
    <source>
        <dbReference type="Proteomes" id="UP001145050"/>
    </source>
</evidence>
<dbReference type="Gene3D" id="3.40.50.1980">
    <property type="entry name" value="Nitrogenase molybdenum iron protein domain"/>
    <property type="match status" value="2"/>
</dbReference>
<reference evidence="4" key="1">
    <citation type="submission" date="2022-06" db="EMBL/GenBank/DDBJ databases">
        <title>Aquibacillus sp. a new bacterium isolated from soil saline samples.</title>
        <authorList>
            <person name="Galisteo C."/>
            <person name="De La Haba R."/>
            <person name="Sanchez-Porro C."/>
            <person name="Ventosa A."/>
        </authorList>
    </citation>
    <scope>NUCLEOTIDE SEQUENCE</scope>
    <source>
        <strain evidence="4">3ASR75-11</strain>
    </source>
</reference>
<dbReference type="PANTHER" id="PTHR30535">
    <property type="entry name" value="VITAMIN B12-BINDING PROTEIN"/>
    <property type="match status" value="1"/>
</dbReference>
<proteinExistence type="inferred from homology"/>
<organism evidence="4 5">
    <name type="scientific">Terrihalobacillus insolitus</name>
    <dbReference type="NCBI Taxonomy" id="2950438"/>
    <lineage>
        <taxon>Bacteria</taxon>
        <taxon>Bacillati</taxon>
        <taxon>Bacillota</taxon>
        <taxon>Bacilli</taxon>
        <taxon>Bacillales</taxon>
        <taxon>Bacillaceae</taxon>
        <taxon>Terrihalobacillus</taxon>
    </lineage>
</organism>
<evidence type="ECO:0000256" key="1">
    <source>
        <dbReference type="ARBA" id="ARBA00008814"/>
    </source>
</evidence>